<evidence type="ECO:0008006" key="4">
    <source>
        <dbReference type="Google" id="ProtNLM"/>
    </source>
</evidence>
<comment type="caution">
    <text evidence="2">The sequence shown here is derived from an EMBL/GenBank/DDBJ whole genome shotgun (WGS) entry which is preliminary data.</text>
</comment>
<feature type="chain" id="PRO_5035466140" description="Secreted protein" evidence="1">
    <location>
        <begin position="24"/>
        <end position="96"/>
    </location>
</feature>
<reference evidence="2" key="1">
    <citation type="journal article" date="2021" name="Nat. Commun.">
        <title>Genetic determinants of endophytism in the Arabidopsis root mycobiome.</title>
        <authorList>
            <person name="Mesny F."/>
            <person name="Miyauchi S."/>
            <person name="Thiergart T."/>
            <person name="Pickel B."/>
            <person name="Atanasova L."/>
            <person name="Karlsson M."/>
            <person name="Huettel B."/>
            <person name="Barry K.W."/>
            <person name="Haridas S."/>
            <person name="Chen C."/>
            <person name="Bauer D."/>
            <person name="Andreopoulos W."/>
            <person name="Pangilinan J."/>
            <person name="LaButti K."/>
            <person name="Riley R."/>
            <person name="Lipzen A."/>
            <person name="Clum A."/>
            <person name="Drula E."/>
            <person name="Henrissat B."/>
            <person name="Kohler A."/>
            <person name="Grigoriev I.V."/>
            <person name="Martin F.M."/>
            <person name="Hacquard S."/>
        </authorList>
    </citation>
    <scope>NUCLEOTIDE SEQUENCE</scope>
    <source>
        <strain evidence="2">MPI-CAGE-CH-0235</strain>
    </source>
</reference>
<name>A0A8K0T1I5_9HYPO</name>
<feature type="signal peptide" evidence="1">
    <location>
        <begin position="1"/>
        <end position="23"/>
    </location>
</feature>
<dbReference type="AlphaFoldDB" id="A0A8K0T1I5"/>
<accession>A0A8K0T1I5</accession>
<keyword evidence="1" id="KW-0732">Signal</keyword>
<evidence type="ECO:0000256" key="1">
    <source>
        <dbReference type="SAM" id="SignalP"/>
    </source>
</evidence>
<keyword evidence="3" id="KW-1185">Reference proteome</keyword>
<proteinExistence type="predicted"/>
<dbReference type="Proteomes" id="UP000813444">
    <property type="component" value="Unassembled WGS sequence"/>
</dbReference>
<gene>
    <name evidence="2" type="ORF">B0I35DRAFT_10604</name>
</gene>
<dbReference type="EMBL" id="JAGPNK010000001">
    <property type="protein sequence ID" value="KAH7328173.1"/>
    <property type="molecule type" value="Genomic_DNA"/>
</dbReference>
<protein>
    <recommendedName>
        <fullName evidence="4">Secreted protein</fullName>
    </recommendedName>
</protein>
<evidence type="ECO:0000313" key="3">
    <source>
        <dbReference type="Proteomes" id="UP000813444"/>
    </source>
</evidence>
<evidence type="ECO:0000313" key="2">
    <source>
        <dbReference type="EMBL" id="KAH7328173.1"/>
    </source>
</evidence>
<organism evidence="2 3">
    <name type="scientific">Stachybotrys elegans</name>
    <dbReference type="NCBI Taxonomy" id="80388"/>
    <lineage>
        <taxon>Eukaryota</taxon>
        <taxon>Fungi</taxon>
        <taxon>Dikarya</taxon>
        <taxon>Ascomycota</taxon>
        <taxon>Pezizomycotina</taxon>
        <taxon>Sordariomycetes</taxon>
        <taxon>Hypocreomycetidae</taxon>
        <taxon>Hypocreales</taxon>
        <taxon>Stachybotryaceae</taxon>
        <taxon>Stachybotrys</taxon>
    </lineage>
</organism>
<sequence>MLSLLRQMLQCALLQVITTNASPLRVIGPVVGYSSSRPASTLYSCMSHAHPHAEYYAPSIRAHTCSPPARHHSPSFGTHLCPWPGRQLLRGCGMNM</sequence>